<evidence type="ECO:0000313" key="2">
    <source>
        <dbReference type="Proteomes" id="UP000466694"/>
    </source>
</evidence>
<dbReference type="Proteomes" id="UP000466694">
    <property type="component" value="Unassembled WGS sequence"/>
</dbReference>
<proteinExistence type="predicted"/>
<reference evidence="1 2" key="1">
    <citation type="journal article" date="2013" name="Genome Biol.">
        <title>Comparative genomics of the core and accessory genomes of 48 Sinorhizobium strains comprising five genospecies.</title>
        <authorList>
            <person name="Sugawara M."/>
            <person name="Epstein B."/>
            <person name="Badgley B.D."/>
            <person name="Unno T."/>
            <person name="Xu L."/>
            <person name="Reese J."/>
            <person name="Gyaneshwar P."/>
            <person name="Denny R."/>
            <person name="Mudge J."/>
            <person name="Bharti A.K."/>
            <person name="Farmer A.D."/>
            <person name="May G.D."/>
            <person name="Woodward J.E."/>
            <person name="Medigue C."/>
            <person name="Vallenet D."/>
            <person name="Lajus A."/>
            <person name="Rouy Z."/>
            <person name="Martinez-Vaz B."/>
            <person name="Tiffin P."/>
            <person name="Young N.D."/>
            <person name="Sadowsky M.J."/>
        </authorList>
    </citation>
    <scope>NUCLEOTIDE SEQUENCE [LARGE SCALE GENOMIC DNA]</scope>
    <source>
        <strain evidence="1 2">USDA205</strain>
    </source>
</reference>
<dbReference type="RefSeq" id="WP_050994782.1">
    <property type="nucleotide sequence ID" value="NZ_BJNI01000144.1"/>
</dbReference>
<gene>
    <name evidence="1" type="ORF">GHK48_34455</name>
</gene>
<protein>
    <submittedName>
        <fullName evidence="1">Uncharacterized protein</fullName>
    </submittedName>
</protein>
<name>A0A844AJ12_RHIFR</name>
<comment type="caution">
    <text evidence="1">The sequence shown here is derived from an EMBL/GenBank/DDBJ whole genome shotgun (WGS) entry which is preliminary data.</text>
</comment>
<evidence type="ECO:0000313" key="1">
    <source>
        <dbReference type="EMBL" id="MQX13174.1"/>
    </source>
</evidence>
<organism evidence="1 2">
    <name type="scientific">Rhizobium fredii</name>
    <name type="common">Sinorhizobium fredii</name>
    <dbReference type="NCBI Taxonomy" id="380"/>
    <lineage>
        <taxon>Bacteria</taxon>
        <taxon>Pseudomonadati</taxon>
        <taxon>Pseudomonadota</taxon>
        <taxon>Alphaproteobacteria</taxon>
        <taxon>Hyphomicrobiales</taxon>
        <taxon>Rhizobiaceae</taxon>
        <taxon>Sinorhizobium/Ensifer group</taxon>
        <taxon>Sinorhizobium</taxon>
    </lineage>
</organism>
<accession>A0A844AJ12</accession>
<dbReference type="AlphaFoldDB" id="A0A844AJ12"/>
<dbReference type="EMBL" id="WISZ01000254">
    <property type="protein sequence ID" value="MQX13174.1"/>
    <property type="molecule type" value="Genomic_DNA"/>
</dbReference>
<sequence length="49" mass="5527">MLLEDNDEWAVQLARDMTLEAIRSMSDDPLINLPAVARQSAQHFGERGD</sequence>